<feature type="region of interest" description="Disordered" evidence="1">
    <location>
        <begin position="118"/>
        <end position="146"/>
    </location>
</feature>
<feature type="region of interest" description="Disordered" evidence="1">
    <location>
        <begin position="664"/>
        <end position="701"/>
    </location>
</feature>
<sequence length="1341" mass="144858">MEDKLAARAAQGGAVNATPQGVSVQPTDLRHHHHDAAKANAQPFFLSGPVDIARSYGSALCELAGEPIEGICRCDEESTAGGEGWKVKEEPMPYQGDEDEIMHSTGSSVMSSIPISASTSSMAKGSGKMPHRIHASSRPLVSSTRRQNGQAFLPPPSIYYSELTPSDPTAVVGVPVSNPGPRTSFPGSEAAPLFYATQDHLPHIQPQIPATPGDPLSIAATPLASPSPSTASSMGPPPAPVRASQEVTSKPSVTSTLLGHLPHPDSGIQYIKNARNATTCFVLDLGLPGGPGRIGWSALLRRYQKRLVRMSLSGVSFVASSTSQSVDHALAPPRLKGKPKPGGSRKKPVLTYDAQSPLSPQLDAAPPSVAVGARRSNQVRARPSSGASPSSPQRPVPVLIAPKLRKSRTRDDTSMASSDSSPRSESLPYFALIAALMAVGASNSPPVRGHKTEPNTKFGTVNHSESPSFLFALSQQALAVWMDDGQPLPEDVKDERVSIMEMRADFLRACLVGVHYLMDNANVDSPSRFCTNNRKHDSPGRQAILSLLGKMVAALRSWGFAEGLLSPSSLSNVEERTDPPATSSIKKTNSSKSKRGSGKSGKIRSTEVDNSAGGPHEEPEDVRRETEESRIRLLWDVYYYDLILSDAFGEESLIPATCYSSTPLARLPPEASSGELDSDSQQMDEDAHEDQGASSSGRDKMKEEIQSMRLEQIYLVHRASWTRLASTVKRDMASPYSCCGHTLDQAVRMENAVKEWMDGVSPELRWAFKHGVASASSGLVAIGNAVLDDDPVASSRDVDSAAESIAHQSRRRILGGELALLSQLLLFRIFSPLVSEHLAKGGPTPEPDSSVATALRHLQAAAQAIIHISKLMHDVWEGPLNSKRPTFHTPPSLKPPLLRLYPLGQLVLDATLVCSRICCGFVPGEAGADNPGMDRCDPCSSDTMLSIGRGLALLERLHRSSQRGQSSRRNSSLSTPRPPSVDVKLVELLRKRWEVKNASFAPPELGKRKRTVEAEDHEPEDGDVINDEGVRPEGGICRMDVCSDLSEEEDIPTSEPQQHSRHPTVTQTPEPLRDATPTVGSYDDYGLVVVPRFRGPRMQSLPEVPPTIPSALAPSRSTKPKKGKAKGYSSVVRLRPDGRMGPKVAITKQPPNPPKPLYTFSARGFKEDGTLGSPETLQDDPRCLPALERLSCSPATEMHPSIPLALSEMAKPECNNSDMADSMPLVHYPTSFTSNNAMMGPARPQYREEAHGLAVLHINTDTTYHDARQPYASAPPTTPVYEPSPSPANAHYLGHRVEAQPPSSGYYVEQPMANHPESATFWGQQSEYQLYQHEDSWGSHR</sequence>
<feature type="compositionally biased region" description="Low complexity" evidence="1">
    <location>
        <begin position="215"/>
        <end position="234"/>
    </location>
</feature>
<feature type="region of interest" description="Disordered" evidence="1">
    <location>
        <begin position="1100"/>
        <end position="1155"/>
    </location>
</feature>
<keyword evidence="3" id="KW-1185">Reference proteome</keyword>
<dbReference type="STRING" id="2316362.A0A4Q2DRI1"/>
<feature type="compositionally biased region" description="Low complexity" evidence="1">
    <location>
        <begin position="582"/>
        <end position="591"/>
    </location>
</feature>
<feature type="compositionally biased region" description="Polar residues" evidence="1">
    <location>
        <begin position="245"/>
        <end position="257"/>
    </location>
</feature>
<evidence type="ECO:0000256" key="1">
    <source>
        <dbReference type="SAM" id="MobiDB-lite"/>
    </source>
</evidence>
<feature type="compositionally biased region" description="Low complexity" evidence="1">
    <location>
        <begin position="962"/>
        <end position="975"/>
    </location>
</feature>
<evidence type="ECO:0000313" key="3">
    <source>
        <dbReference type="Proteomes" id="UP000290288"/>
    </source>
</evidence>
<accession>A0A4Q2DRI1</accession>
<feature type="compositionally biased region" description="Acidic residues" evidence="1">
    <location>
        <begin position="676"/>
        <end position="688"/>
    </location>
</feature>
<organism evidence="2 3">
    <name type="scientific">Candolleomyces aberdarensis</name>
    <dbReference type="NCBI Taxonomy" id="2316362"/>
    <lineage>
        <taxon>Eukaryota</taxon>
        <taxon>Fungi</taxon>
        <taxon>Dikarya</taxon>
        <taxon>Basidiomycota</taxon>
        <taxon>Agaricomycotina</taxon>
        <taxon>Agaricomycetes</taxon>
        <taxon>Agaricomycetidae</taxon>
        <taxon>Agaricales</taxon>
        <taxon>Agaricineae</taxon>
        <taxon>Psathyrellaceae</taxon>
        <taxon>Candolleomyces</taxon>
    </lineage>
</organism>
<proteinExistence type="predicted"/>
<feature type="compositionally biased region" description="Low complexity" evidence="1">
    <location>
        <begin position="414"/>
        <end position="424"/>
    </location>
</feature>
<feature type="compositionally biased region" description="Low complexity" evidence="1">
    <location>
        <begin position="380"/>
        <end position="393"/>
    </location>
</feature>
<feature type="compositionally biased region" description="Acidic residues" evidence="1">
    <location>
        <begin position="1015"/>
        <end position="1026"/>
    </location>
</feature>
<feature type="region of interest" description="Disordered" evidence="1">
    <location>
        <begin position="1"/>
        <end position="26"/>
    </location>
</feature>
<feature type="region of interest" description="Disordered" evidence="1">
    <location>
        <begin position="958"/>
        <end position="979"/>
    </location>
</feature>
<feature type="compositionally biased region" description="Low complexity" evidence="1">
    <location>
        <begin position="7"/>
        <end position="17"/>
    </location>
</feature>
<evidence type="ECO:0000313" key="2">
    <source>
        <dbReference type="EMBL" id="RXW21515.1"/>
    </source>
</evidence>
<dbReference type="EMBL" id="SDEE01000104">
    <property type="protein sequence ID" value="RXW21515.1"/>
    <property type="molecule type" value="Genomic_DNA"/>
</dbReference>
<dbReference type="OrthoDB" id="4934715at2759"/>
<feature type="region of interest" description="Disordered" evidence="1">
    <location>
        <begin position="322"/>
        <end position="424"/>
    </location>
</feature>
<name>A0A4Q2DRI1_9AGAR</name>
<feature type="compositionally biased region" description="Basic and acidic residues" evidence="1">
    <location>
        <begin position="615"/>
        <end position="626"/>
    </location>
</feature>
<feature type="region of interest" description="Disordered" evidence="1">
    <location>
        <begin position="1006"/>
        <end position="1079"/>
    </location>
</feature>
<dbReference type="Proteomes" id="UP000290288">
    <property type="component" value="Unassembled WGS sequence"/>
</dbReference>
<gene>
    <name evidence="2" type="ORF">EST38_g4326</name>
</gene>
<feature type="compositionally biased region" description="Basic residues" evidence="1">
    <location>
        <begin position="335"/>
        <end position="348"/>
    </location>
</feature>
<protein>
    <submittedName>
        <fullName evidence="2">Uncharacterized protein</fullName>
    </submittedName>
</protein>
<reference evidence="2 3" key="1">
    <citation type="submission" date="2019-01" db="EMBL/GenBank/DDBJ databases">
        <title>Draft genome sequence of Psathyrella aberdarensis IHI B618.</title>
        <authorList>
            <person name="Buettner E."/>
            <person name="Kellner H."/>
        </authorList>
    </citation>
    <scope>NUCLEOTIDE SEQUENCE [LARGE SCALE GENOMIC DNA]</scope>
    <source>
        <strain evidence="2 3">IHI B618</strain>
    </source>
</reference>
<feature type="region of interest" description="Disordered" evidence="1">
    <location>
        <begin position="570"/>
        <end position="626"/>
    </location>
</feature>
<feature type="region of interest" description="Disordered" evidence="1">
    <location>
        <begin position="207"/>
        <end position="259"/>
    </location>
</feature>
<comment type="caution">
    <text evidence="2">The sequence shown here is derived from an EMBL/GenBank/DDBJ whole genome shotgun (WGS) entry which is preliminary data.</text>
</comment>